<dbReference type="RefSeq" id="XP_004345354.1">
    <property type="nucleotide sequence ID" value="XM_004345304.1"/>
</dbReference>
<dbReference type="GeneID" id="14922107"/>
<evidence type="ECO:0000313" key="2">
    <source>
        <dbReference type="EMBL" id="ELR21228.1"/>
    </source>
</evidence>
<dbReference type="Proteomes" id="UP000011083">
    <property type="component" value="Unassembled WGS sequence"/>
</dbReference>
<evidence type="ECO:0000313" key="3">
    <source>
        <dbReference type="Proteomes" id="UP000011083"/>
    </source>
</evidence>
<proteinExistence type="predicted"/>
<organism evidence="2 3">
    <name type="scientific">Acanthamoeba castellanii (strain ATCC 30010 / Neff)</name>
    <dbReference type="NCBI Taxonomy" id="1257118"/>
    <lineage>
        <taxon>Eukaryota</taxon>
        <taxon>Amoebozoa</taxon>
        <taxon>Discosea</taxon>
        <taxon>Longamoebia</taxon>
        <taxon>Centramoebida</taxon>
        <taxon>Acanthamoebidae</taxon>
        <taxon>Acanthamoeba</taxon>
    </lineage>
</organism>
<accession>L8H916</accession>
<sequence>MMIRFLSIEAGFDYLEEINFIGPEVELWRASLSIQYAIDIEADLDEAFSENVYSNGG</sequence>
<dbReference type="OrthoDB" id="271111at2759"/>
<name>L8H916_ACACF</name>
<dbReference type="AlphaFoldDB" id="L8H916"/>
<evidence type="ECO:0000259" key="1">
    <source>
        <dbReference type="Pfam" id="PF14663"/>
    </source>
</evidence>
<reference evidence="2 3" key="1">
    <citation type="journal article" date="2013" name="Genome Biol.">
        <title>Genome of Acanthamoeba castellanii highlights extensive lateral gene transfer and early evolution of tyrosine kinase signaling.</title>
        <authorList>
            <person name="Clarke M."/>
            <person name="Lohan A.J."/>
            <person name="Liu B."/>
            <person name="Lagkouvardos I."/>
            <person name="Roy S."/>
            <person name="Zafar N."/>
            <person name="Bertelli C."/>
            <person name="Schilde C."/>
            <person name="Kianianmomeni A."/>
            <person name="Burglin T.R."/>
            <person name="Frech C."/>
            <person name="Turcotte B."/>
            <person name="Kopec K.O."/>
            <person name="Synnott J.M."/>
            <person name="Choo C."/>
            <person name="Paponov I."/>
            <person name="Finkler A."/>
            <person name="Soon Heng Tan C."/>
            <person name="Hutchins A.P."/>
            <person name="Weinmeier T."/>
            <person name="Rattei T."/>
            <person name="Chu J.S."/>
            <person name="Gimenez G."/>
            <person name="Irimia M."/>
            <person name="Rigden D.J."/>
            <person name="Fitzpatrick D.A."/>
            <person name="Lorenzo-Morales J."/>
            <person name="Bateman A."/>
            <person name="Chiu C.H."/>
            <person name="Tang P."/>
            <person name="Hegemann P."/>
            <person name="Fromm H."/>
            <person name="Raoult D."/>
            <person name="Greub G."/>
            <person name="Miranda-Saavedra D."/>
            <person name="Chen N."/>
            <person name="Nash P."/>
            <person name="Ginger M.L."/>
            <person name="Horn M."/>
            <person name="Schaap P."/>
            <person name="Caler L."/>
            <person name="Loftus B."/>
        </authorList>
    </citation>
    <scope>NUCLEOTIDE SEQUENCE [LARGE SCALE GENOMIC DNA]</scope>
    <source>
        <strain evidence="2 3">Neff</strain>
    </source>
</reference>
<keyword evidence="3" id="KW-1185">Reference proteome</keyword>
<dbReference type="VEuPathDB" id="AmoebaDB:ACA1_355740"/>
<dbReference type="Pfam" id="PF14663">
    <property type="entry name" value="RasGEF_N_2"/>
    <property type="match status" value="1"/>
</dbReference>
<protein>
    <recommendedName>
        <fullName evidence="1">Rapamycin-insensitive companion of mTOR domain-containing protein</fullName>
    </recommendedName>
</protein>
<dbReference type="KEGG" id="acan:ACA1_355740"/>
<gene>
    <name evidence="2" type="ORF">ACA1_355740</name>
</gene>
<feature type="domain" description="Rapamycin-insensitive companion of mTOR" evidence="1">
    <location>
        <begin position="2"/>
        <end position="49"/>
    </location>
</feature>
<dbReference type="EMBL" id="KB007907">
    <property type="protein sequence ID" value="ELR21228.1"/>
    <property type="molecule type" value="Genomic_DNA"/>
</dbReference>
<dbReference type="InterPro" id="IPR029453">
    <property type="entry name" value="Rictor_IV"/>
</dbReference>